<dbReference type="PANTHER" id="PTHR13322">
    <property type="entry name" value="C1ORF73 PROTEIN"/>
    <property type="match status" value="1"/>
</dbReference>
<dbReference type="PANTHER" id="PTHR13322:SF2">
    <property type="entry name" value="INTEGRATOR COMPLEX SUBUNIT 7"/>
    <property type="match status" value="1"/>
</dbReference>
<dbReference type="Pfam" id="PF22965">
    <property type="entry name" value="INTS7_C"/>
    <property type="match status" value="1"/>
</dbReference>
<gene>
    <name evidence="2" type="ORF">Mgra_00002610</name>
</gene>
<dbReference type="InterPro" id="IPR033060">
    <property type="entry name" value="INTS7"/>
</dbReference>
<dbReference type="AlphaFoldDB" id="A0A8S9ZX67"/>
<dbReference type="GO" id="GO:0032039">
    <property type="term" value="C:integrator complex"/>
    <property type="evidence" value="ECO:0007669"/>
    <property type="project" value="InterPro"/>
</dbReference>
<accession>A0A8S9ZX67</accession>
<comment type="caution">
    <text evidence="2">The sequence shown here is derived from an EMBL/GenBank/DDBJ whole genome shotgun (WGS) entry which is preliminary data.</text>
</comment>
<dbReference type="OrthoDB" id="1921953at2759"/>
<organism evidence="2 3">
    <name type="scientific">Meloidogyne graminicola</name>
    <dbReference type="NCBI Taxonomy" id="189291"/>
    <lineage>
        <taxon>Eukaryota</taxon>
        <taxon>Metazoa</taxon>
        <taxon>Ecdysozoa</taxon>
        <taxon>Nematoda</taxon>
        <taxon>Chromadorea</taxon>
        <taxon>Rhabditida</taxon>
        <taxon>Tylenchina</taxon>
        <taxon>Tylenchomorpha</taxon>
        <taxon>Tylenchoidea</taxon>
        <taxon>Meloidogynidae</taxon>
        <taxon>Meloidogyninae</taxon>
        <taxon>Meloidogyne</taxon>
    </lineage>
</organism>
<protein>
    <recommendedName>
        <fullName evidence="1">Integrator complex subunit 7 C-terminal domain-containing protein</fullName>
    </recommendedName>
</protein>
<dbReference type="EMBL" id="JABEBT010000016">
    <property type="protein sequence ID" value="KAF7637907.1"/>
    <property type="molecule type" value="Genomic_DNA"/>
</dbReference>
<dbReference type="Proteomes" id="UP000605970">
    <property type="component" value="Unassembled WGS sequence"/>
</dbReference>
<evidence type="ECO:0000313" key="2">
    <source>
        <dbReference type="EMBL" id="KAF7637907.1"/>
    </source>
</evidence>
<dbReference type="InterPro" id="IPR054519">
    <property type="entry name" value="INTS7_C"/>
</dbReference>
<evidence type="ECO:0000313" key="3">
    <source>
        <dbReference type="Proteomes" id="UP000605970"/>
    </source>
</evidence>
<dbReference type="GO" id="GO:0034472">
    <property type="term" value="P:snRNA 3'-end processing"/>
    <property type="evidence" value="ECO:0007669"/>
    <property type="project" value="TreeGrafter"/>
</dbReference>
<sequence>MPSSLFNQPNDKNLANLVKQINVNKFNFWTLYQISRSAIRFGYWRYLALPLLEQIQTSCESIETELWISSLIYICKAQPLAFSIEEFASSESNLQFASLNLKFLVSTEKNQPFSFCVGYVNCLESTFRGIRSILTTLKVINLLNSEKHQAVIQSLGQFCNPIIEARQHWVNLCSKSFDADTQTLLQMGLMIRMCLMIEQYLSILNDPVVGTKLSEISMEDLGENTQKNFKPSAQTQGFFELLCWARNKLSSTNSVDLDPIKGLKTLMDILQRLVDFPLGLPRFFFQRVQITHFRLSISPQPSEGQGVFKISSMDLLPIVIEGTIESNNKKIIESVSVVLTIRRNNLVILYSFFYLFVKR</sequence>
<reference evidence="2" key="1">
    <citation type="journal article" date="2020" name="Ecol. Evol.">
        <title>Genome structure and content of the rice root-knot nematode (Meloidogyne graminicola).</title>
        <authorList>
            <person name="Phan N.T."/>
            <person name="Danchin E.G.J."/>
            <person name="Klopp C."/>
            <person name="Perfus-Barbeoch L."/>
            <person name="Kozlowski D.K."/>
            <person name="Koutsovoulos G.D."/>
            <person name="Lopez-Roques C."/>
            <person name="Bouchez O."/>
            <person name="Zahm M."/>
            <person name="Besnard G."/>
            <person name="Bellafiore S."/>
        </authorList>
    </citation>
    <scope>NUCLEOTIDE SEQUENCE</scope>
    <source>
        <strain evidence="2">VN-18</strain>
    </source>
</reference>
<feature type="domain" description="Integrator complex subunit 7 C-terminal" evidence="1">
    <location>
        <begin position="294"/>
        <end position="343"/>
    </location>
</feature>
<evidence type="ECO:0000259" key="1">
    <source>
        <dbReference type="Pfam" id="PF22965"/>
    </source>
</evidence>
<proteinExistence type="predicted"/>
<keyword evidence="3" id="KW-1185">Reference proteome</keyword>
<name>A0A8S9ZX67_9BILA</name>